<feature type="region of interest" description="Disordered" evidence="8">
    <location>
        <begin position="257"/>
        <end position="309"/>
    </location>
</feature>
<evidence type="ECO:0000313" key="10">
    <source>
        <dbReference type="RefSeq" id="XP_013167597.1"/>
    </source>
</evidence>
<dbReference type="SMART" id="SM00235">
    <property type="entry name" value="ZnMc"/>
    <property type="match status" value="1"/>
</dbReference>
<dbReference type="Proteomes" id="UP000694872">
    <property type="component" value="Unplaced"/>
</dbReference>
<dbReference type="PANTHER" id="PTHR10127">
    <property type="entry name" value="DISCOIDIN, CUB, EGF, LAMININ , AND ZINC METALLOPROTEASE DOMAIN CONTAINING"/>
    <property type="match status" value="1"/>
</dbReference>
<organism evidence="10">
    <name type="scientific">Papilio xuthus</name>
    <name type="common">Asian swallowtail butterfly</name>
    <dbReference type="NCBI Taxonomy" id="66420"/>
    <lineage>
        <taxon>Eukaryota</taxon>
        <taxon>Metazoa</taxon>
        <taxon>Ecdysozoa</taxon>
        <taxon>Arthropoda</taxon>
        <taxon>Hexapoda</taxon>
        <taxon>Insecta</taxon>
        <taxon>Pterygota</taxon>
        <taxon>Neoptera</taxon>
        <taxon>Endopterygota</taxon>
        <taxon>Lepidoptera</taxon>
        <taxon>Glossata</taxon>
        <taxon>Ditrysia</taxon>
        <taxon>Papilionoidea</taxon>
        <taxon>Papilionidae</taxon>
        <taxon>Papilioninae</taxon>
        <taxon>Papilio</taxon>
    </lineage>
</organism>
<reference evidence="10" key="1">
    <citation type="submission" date="2025-08" db="UniProtKB">
        <authorList>
            <consortium name="RefSeq"/>
        </authorList>
    </citation>
    <scope>IDENTIFICATION</scope>
</reference>
<feature type="signal peptide" evidence="7">
    <location>
        <begin position="1"/>
        <end position="28"/>
    </location>
</feature>
<evidence type="ECO:0000256" key="6">
    <source>
        <dbReference type="PROSITE-ProRule" id="PRU01211"/>
    </source>
</evidence>
<dbReference type="GeneID" id="106117730"/>
<keyword evidence="2 7" id="KW-0479">Metal-binding</keyword>
<keyword evidence="3 7" id="KW-0378">Hydrolase</keyword>
<keyword evidence="7" id="KW-0732">Signal</keyword>
<dbReference type="AlphaFoldDB" id="A0AAJ7E906"/>
<dbReference type="GO" id="GO:0006508">
    <property type="term" value="P:proteolysis"/>
    <property type="evidence" value="ECO:0007669"/>
    <property type="project" value="UniProtKB-KW"/>
</dbReference>
<dbReference type="PROSITE" id="PS51864">
    <property type="entry name" value="ASTACIN"/>
    <property type="match status" value="1"/>
</dbReference>
<gene>
    <name evidence="10" type="primary">LOC106117730</name>
</gene>
<evidence type="ECO:0000256" key="1">
    <source>
        <dbReference type="ARBA" id="ARBA00022670"/>
    </source>
</evidence>
<dbReference type="InterPro" id="IPR024079">
    <property type="entry name" value="MetalloPept_cat_dom_sf"/>
</dbReference>
<dbReference type="InterPro" id="IPR001506">
    <property type="entry name" value="Peptidase_M12A"/>
</dbReference>
<dbReference type="PRINTS" id="PR00480">
    <property type="entry name" value="ASTACIN"/>
</dbReference>
<evidence type="ECO:0000256" key="7">
    <source>
        <dbReference type="RuleBase" id="RU361183"/>
    </source>
</evidence>
<feature type="chain" id="PRO_5042316649" description="Metalloendopeptidase" evidence="7">
    <location>
        <begin position="29"/>
        <end position="329"/>
    </location>
</feature>
<proteinExistence type="predicted"/>
<protein>
    <recommendedName>
        <fullName evidence="7">Metalloendopeptidase</fullName>
        <ecNumber evidence="7">3.4.24.-</ecNumber>
    </recommendedName>
</protein>
<feature type="domain" description="Peptidase M12A" evidence="9">
    <location>
        <begin position="27"/>
        <end position="231"/>
    </location>
</feature>
<dbReference type="SUPFAM" id="SSF55486">
    <property type="entry name" value="Metalloproteases ('zincins'), catalytic domain"/>
    <property type="match status" value="1"/>
</dbReference>
<comment type="caution">
    <text evidence="6">Lacks conserved residue(s) required for the propagation of feature annotation.</text>
</comment>
<evidence type="ECO:0000256" key="5">
    <source>
        <dbReference type="ARBA" id="ARBA00023049"/>
    </source>
</evidence>
<name>A0AAJ7E906_PAPXU</name>
<keyword evidence="4 7" id="KW-0862">Zinc</keyword>
<keyword evidence="5 7" id="KW-0482">Metalloprotease</keyword>
<dbReference type="PROSITE" id="PS51257">
    <property type="entry name" value="PROKAR_LIPOPROTEIN"/>
    <property type="match status" value="1"/>
</dbReference>
<comment type="cofactor">
    <cofactor evidence="7">
        <name>Zn(2+)</name>
        <dbReference type="ChEBI" id="CHEBI:29105"/>
    </cofactor>
    <text evidence="7">Binds 1 zinc ion per subunit.</text>
</comment>
<dbReference type="InterPro" id="IPR006026">
    <property type="entry name" value="Peptidase_Metallo"/>
</dbReference>
<dbReference type="KEGG" id="pxu:106117730"/>
<feature type="compositionally biased region" description="Polar residues" evidence="8">
    <location>
        <begin position="270"/>
        <end position="284"/>
    </location>
</feature>
<evidence type="ECO:0000256" key="4">
    <source>
        <dbReference type="ARBA" id="ARBA00022833"/>
    </source>
</evidence>
<sequence length="329" mass="37712">MGVRRTLLFFFIGIYVFVSCLKSNSINAEKEKNEVTWPNGIISYYFDSKSYDHGIAMRLRMTMNLLESVSCIKFIPIIGTPNRNGSWLHISNPRLQRHCMHEPLNKGNGELVLVLGLDCLSEQQILHTLLHGVGFKDEVSHPQRDQYIRILWSNIQPAYQHLFKIQPRAKMSKNMIEYDPMSVMHFHDRAFSTNGQATIAPLIAGLVITPSDSLSQLDKMKLKLRFGHECNKRNVDDLLDICKKVLYEDMNKEKIHIPSEGQALSEDDSNVSGNNTNSIENNDQNSKEEEEENNPDDSLTTKNNDTLSLHVFENTTEKLGGEYKRVKNW</sequence>
<feature type="compositionally biased region" description="Polar residues" evidence="8">
    <location>
        <begin position="296"/>
        <end position="307"/>
    </location>
</feature>
<dbReference type="GO" id="GO:0008270">
    <property type="term" value="F:zinc ion binding"/>
    <property type="evidence" value="ECO:0007669"/>
    <property type="project" value="InterPro"/>
</dbReference>
<evidence type="ECO:0000259" key="9">
    <source>
        <dbReference type="PROSITE" id="PS51864"/>
    </source>
</evidence>
<evidence type="ECO:0000256" key="3">
    <source>
        <dbReference type="ARBA" id="ARBA00022801"/>
    </source>
</evidence>
<dbReference type="Gene3D" id="3.40.390.10">
    <property type="entry name" value="Collagenase (Catalytic Domain)"/>
    <property type="match status" value="1"/>
</dbReference>
<evidence type="ECO:0000256" key="8">
    <source>
        <dbReference type="SAM" id="MobiDB-lite"/>
    </source>
</evidence>
<dbReference type="PANTHER" id="PTHR10127:SF780">
    <property type="entry name" value="METALLOENDOPEPTIDASE"/>
    <property type="match status" value="1"/>
</dbReference>
<dbReference type="RefSeq" id="XP_013167597.1">
    <property type="nucleotide sequence ID" value="XM_013312143.1"/>
</dbReference>
<dbReference type="GO" id="GO:0004222">
    <property type="term" value="F:metalloendopeptidase activity"/>
    <property type="evidence" value="ECO:0007669"/>
    <property type="project" value="UniProtKB-UniRule"/>
</dbReference>
<keyword evidence="1 7" id="KW-0645">Protease</keyword>
<dbReference type="EC" id="3.4.24.-" evidence="7"/>
<accession>A0AAJ7E906</accession>
<dbReference type="Pfam" id="PF01400">
    <property type="entry name" value="Astacin"/>
    <property type="match status" value="1"/>
</dbReference>
<evidence type="ECO:0000256" key="2">
    <source>
        <dbReference type="ARBA" id="ARBA00022723"/>
    </source>
</evidence>